<feature type="compositionally biased region" description="Basic and acidic residues" evidence="1">
    <location>
        <begin position="52"/>
        <end position="64"/>
    </location>
</feature>
<gene>
    <name evidence="2" type="ORF">Tci_890789</name>
</gene>
<evidence type="ECO:0000313" key="2">
    <source>
        <dbReference type="EMBL" id="GFD18820.1"/>
    </source>
</evidence>
<organism evidence="2">
    <name type="scientific">Tanacetum cinerariifolium</name>
    <name type="common">Dalmatian daisy</name>
    <name type="synonym">Chrysanthemum cinerariifolium</name>
    <dbReference type="NCBI Taxonomy" id="118510"/>
    <lineage>
        <taxon>Eukaryota</taxon>
        <taxon>Viridiplantae</taxon>
        <taxon>Streptophyta</taxon>
        <taxon>Embryophyta</taxon>
        <taxon>Tracheophyta</taxon>
        <taxon>Spermatophyta</taxon>
        <taxon>Magnoliopsida</taxon>
        <taxon>eudicotyledons</taxon>
        <taxon>Gunneridae</taxon>
        <taxon>Pentapetalae</taxon>
        <taxon>asterids</taxon>
        <taxon>campanulids</taxon>
        <taxon>Asterales</taxon>
        <taxon>Asteraceae</taxon>
        <taxon>Asteroideae</taxon>
        <taxon>Anthemideae</taxon>
        <taxon>Anthemidinae</taxon>
        <taxon>Tanacetum</taxon>
    </lineage>
</organism>
<accession>A0A699U8V1</accession>
<reference evidence="2" key="1">
    <citation type="journal article" date="2019" name="Sci. Rep.">
        <title>Draft genome of Tanacetum cinerariifolium, the natural source of mosquito coil.</title>
        <authorList>
            <person name="Yamashiro T."/>
            <person name="Shiraishi A."/>
            <person name="Satake H."/>
            <person name="Nakayama K."/>
        </authorList>
    </citation>
    <scope>NUCLEOTIDE SEQUENCE</scope>
</reference>
<proteinExistence type="predicted"/>
<name>A0A699U8V1_TANCI</name>
<protein>
    <submittedName>
        <fullName evidence="2">Uncharacterized protein</fullName>
    </submittedName>
</protein>
<feature type="region of interest" description="Disordered" evidence="1">
    <location>
        <begin position="117"/>
        <end position="140"/>
    </location>
</feature>
<feature type="compositionally biased region" description="Polar residues" evidence="1">
    <location>
        <begin position="17"/>
        <end position="27"/>
    </location>
</feature>
<evidence type="ECO:0000256" key="1">
    <source>
        <dbReference type="SAM" id="MobiDB-lite"/>
    </source>
</evidence>
<dbReference type="EMBL" id="BKCJ011309983">
    <property type="protein sequence ID" value="GFD18820.1"/>
    <property type="molecule type" value="Genomic_DNA"/>
</dbReference>
<feature type="non-terminal residue" evidence="2">
    <location>
        <position position="140"/>
    </location>
</feature>
<sequence>MLAICALDKPVVFKAPKTSSRAESVSQGAKPRAKTEHKKPVTSSKQPYVSSKEAKKGVTSEERANPQLSSGISALNLNKLIFSASFIIHSESASGHNVLADFIAEADPELSAYNDSIPSQQGMDGRTKNTSYDHISAGTD</sequence>
<feature type="region of interest" description="Disordered" evidence="1">
    <location>
        <begin position="16"/>
        <end position="66"/>
    </location>
</feature>
<dbReference type="AlphaFoldDB" id="A0A699U8V1"/>
<comment type="caution">
    <text evidence="2">The sequence shown here is derived from an EMBL/GenBank/DDBJ whole genome shotgun (WGS) entry which is preliminary data.</text>
</comment>